<feature type="transmembrane region" description="Helical" evidence="9">
    <location>
        <begin position="485"/>
        <end position="509"/>
    </location>
</feature>
<evidence type="ECO:0000256" key="8">
    <source>
        <dbReference type="SAM" id="MobiDB-lite"/>
    </source>
</evidence>
<evidence type="ECO:0000256" key="4">
    <source>
        <dbReference type="ARBA" id="ARBA00022692"/>
    </source>
</evidence>
<keyword evidence="2" id="KW-1003">Cell membrane</keyword>
<dbReference type="Proteomes" id="UP000594637">
    <property type="component" value="Chromosome"/>
</dbReference>
<keyword evidence="11" id="KW-1185">Reference proteome</keyword>
<dbReference type="KEGG" id="arep:ID810_10915"/>
<organism evidence="10 11">
    <name type="scientific">Actinomyces respiraculi</name>
    <dbReference type="NCBI Taxonomy" id="2744574"/>
    <lineage>
        <taxon>Bacteria</taxon>
        <taxon>Bacillati</taxon>
        <taxon>Actinomycetota</taxon>
        <taxon>Actinomycetes</taxon>
        <taxon>Actinomycetales</taxon>
        <taxon>Actinomycetaceae</taxon>
        <taxon>Actinomyces</taxon>
    </lineage>
</organism>
<evidence type="ECO:0000256" key="9">
    <source>
        <dbReference type="SAM" id="Phobius"/>
    </source>
</evidence>
<dbReference type="InterPro" id="IPR018584">
    <property type="entry name" value="GT87"/>
</dbReference>
<evidence type="ECO:0000313" key="10">
    <source>
        <dbReference type="EMBL" id="QPL05216.1"/>
    </source>
</evidence>
<keyword evidence="6 9" id="KW-0472">Membrane</keyword>
<feature type="transmembrane region" description="Helical" evidence="9">
    <location>
        <begin position="154"/>
        <end position="175"/>
    </location>
</feature>
<evidence type="ECO:0000256" key="3">
    <source>
        <dbReference type="ARBA" id="ARBA00022679"/>
    </source>
</evidence>
<feature type="transmembrane region" description="Helical" evidence="9">
    <location>
        <begin position="454"/>
        <end position="473"/>
    </location>
</feature>
<evidence type="ECO:0000256" key="7">
    <source>
        <dbReference type="ARBA" id="ARBA00024033"/>
    </source>
</evidence>
<dbReference type="GO" id="GO:0016758">
    <property type="term" value="F:hexosyltransferase activity"/>
    <property type="evidence" value="ECO:0007669"/>
    <property type="project" value="InterPro"/>
</dbReference>
<evidence type="ECO:0000313" key="11">
    <source>
        <dbReference type="Proteomes" id="UP000594637"/>
    </source>
</evidence>
<feature type="transmembrane region" description="Helical" evidence="9">
    <location>
        <begin position="275"/>
        <end position="293"/>
    </location>
</feature>
<evidence type="ECO:0000256" key="1">
    <source>
        <dbReference type="ARBA" id="ARBA00004651"/>
    </source>
</evidence>
<comment type="subcellular location">
    <subcellularLocation>
        <location evidence="1">Cell membrane</location>
        <topology evidence="1">Multi-pass membrane protein</topology>
    </subcellularLocation>
</comment>
<comment type="similarity">
    <text evidence="7">Belongs to the glycosyltransferase 87 family.</text>
</comment>
<feature type="transmembrane region" description="Helical" evidence="9">
    <location>
        <begin position="58"/>
        <end position="80"/>
    </location>
</feature>
<proteinExistence type="inferred from homology"/>
<evidence type="ECO:0000256" key="2">
    <source>
        <dbReference type="ARBA" id="ARBA00022475"/>
    </source>
</evidence>
<feature type="region of interest" description="Disordered" evidence="8">
    <location>
        <begin position="1"/>
        <end position="55"/>
    </location>
</feature>
<feature type="transmembrane region" description="Helical" evidence="9">
    <location>
        <begin position="341"/>
        <end position="359"/>
    </location>
</feature>
<dbReference type="EMBL" id="CP063989">
    <property type="protein sequence ID" value="QPL05216.1"/>
    <property type="molecule type" value="Genomic_DNA"/>
</dbReference>
<keyword evidence="5 9" id="KW-1133">Transmembrane helix</keyword>
<name>A0A7T0LKP4_9ACTO</name>
<keyword evidence="3" id="KW-0808">Transferase</keyword>
<evidence type="ECO:0000256" key="6">
    <source>
        <dbReference type="ARBA" id="ARBA00023136"/>
    </source>
</evidence>
<protein>
    <submittedName>
        <fullName evidence="10">DUF2029 domain-containing protein</fullName>
    </submittedName>
</protein>
<dbReference type="AlphaFoldDB" id="A0A7T0LKP4"/>
<evidence type="ECO:0000256" key="5">
    <source>
        <dbReference type="ARBA" id="ARBA00022989"/>
    </source>
</evidence>
<dbReference type="GO" id="GO:0005886">
    <property type="term" value="C:plasma membrane"/>
    <property type="evidence" value="ECO:0007669"/>
    <property type="project" value="UniProtKB-SubCell"/>
</dbReference>
<reference evidence="10 11" key="1">
    <citation type="submission" date="2020-11" db="EMBL/GenBank/DDBJ databases">
        <title>Actinomyces sp. ZJ750.</title>
        <authorList>
            <person name="Zhou J."/>
        </authorList>
    </citation>
    <scope>NUCLEOTIDE SEQUENCE [LARGE SCALE GENOMIC DNA]</scope>
    <source>
        <strain evidence="10 11">ZJ750</strain>
    </source>
</reference>
<feature type="transmembrane region" description="Helical" evidence="9">
    <location>
        <begin position="195"/>
        <end position="212"/>
    </location>
</feature>
<feature type="transmembrane region" description="Helical" evidence="9">
    <location>
        <begin position="248"/>
        <end position="268"/>
    </location>
</feature>
<keyword evidence="4 9" id="KW-0812">Transmembrane</keyword>
<dbReference type="Pfam" id="PF09594">
    <property type="entry name" value="GT87"/>
    <property type="match status" value="1"/>
</dbReference>
<gene>
    <name evidence="10" type="ORF">ID810_10915</name>
</gene>
<accession>A0A7T0LKP4</accession>
<sequence>MRTARRSAPVRTGTDSPGSDRGSSEPGPSDAVSPASTTPEAGPVPGARPGRAARPEPLTPSVLVLTALAVLGSLTGWAAVAVVTQPWLVSDDGGPVFHLDAWIYRTAVEQWRAGGSLYDWWVFPAEHMLPFTYPPFAAWALTPLTWVDHELSQTLLTVATPVAVAVTIWACLRSVLPGDPLRSAGRRGPGLPRPVVLAVAVPWLTVVSVALVEPVYKTMEYGQVNAVLMALVAVDLLVVPRGSRWRGVLSGLAAAFKLTPAIAVLVLLARREWRAAATMVAGALVVTVGAAVASPSESWQFFSRAMWDPTRAGNADYAGNQNLRAVLARAWPTSLPEHGTSLVWAAVVAASIVGAWLLLRRLEPTGVHGRGRTDAEVPGGRGGSTVGDPVGGGLAEGRAGVDPAEGTVPLLQVSVTMVLGLLISPISWSHHWVWAVPALIALVAAAIRWRRVSLLAVAGGGGVVYLLAAHWWFTEGNHIERDWPWWQQLLGSSYTWWALGAGVVVGLTLRHDRVPTP</sequence>